<dbReference type="AlphaFoldDB" id="A0AAU7LVJ5"/>
<feature type="region of interest" description="Disordered" evidence="1">
    <location>
        <begin position="20"/>
        <end position="104"/>
    </location>
</feature>
<dbReference type="Pfam" id="PF11776">
    <property type="entry name" value="RcnB"/>
    <property type="match status" value="1"/>
</dbReference>
<keyword evidence="2" id="KW-0732">Signal</keyword>
<evidence type="ECO:0000256" key="1">
    <source>
        <dbReference type="SAM" id="MobiDB-lite"/>
    </source>
</evidence>
<reference evidence="3" key="1">
    <citation type="submission" date="2024-05" db="EMBL/GenBank/DDBJ databases">
        <authorList>
            <person name="Bunk B."/>
            <person name="Swiderski J."/>
            <person name="Sproer C."/>
            <person name="Thiel V."/>
        </authorList>
    </citation>
    <scope>NUCLEOTIDE SEQUENCE</scope>
    <source>
        <strain evidence="3">DSM 17735</strain>
    </source>
</reference>
<evidence type="ECO:0000256" key="2">
    <source>
        <dbReference type="SAM" id="SignalP"/>
    </source>
</evidence>
<organism evidence="3">
    <name type="scientific">Polaromonas hydrogenivorans</name>
    <dbReference type="NCBI Taxonomy" id="335476"/>
    <lineage>
        <taxon>Bacteria</taxon>
        <taxon>Pseudomonadati</taxon>
        <taxon>Pseudomonadota</taxon>
        <taxon>Betaproteobacteria</taxon>
        <taxon>Burkholderiales</taxon>
        <taxon>Comamonadaceae</taxon>
        <taxon>Polaromonas</taxon>
    </lineage>
</organism>
<proteinExistence type="predicted"/>
<accession>A0AAU7LVJ5</accession>
<sequence length="154" mass="17381">MKSKAIICAIAAASFSFTSLSFADNDDRRGSDRESSRAEQRGPMGRDGHDSGPRGFDQRDHRDQRDNRNGPNYGNRGFDRQDARGDRNYGARGPQFHRGGRIPQEYRNRQYVVNNWRDHHLNAPPRGQQWVQVGADYALIAIATGVIAQLILSQ</sequence>
<dbReference type="Gene3D" id="3.10.450.160">
    <property type="entry name" value="inner membrane protein cigr"/>
    <property type="match status" value="1"/>
</dbReference>
<feature type="compositionally biased region" description="Basic and acidic residues" evidence="1">
    <location>
        <begin position="77"/>
        <end position="89"/>
    </location>
</feature>
<name>A0AAU7LVJ5_9BURK</name>
<dbReference type="InterPro" id="IPR024572">
    <property type="entry name" value="RcnB"/>
</dbReference>
<feature type="signal peptide" evidence="2">
    <location>
        <begin position="1"/>
        <end position="23"/>
    </location>
</feature>
<feature type="chain" id="PRO_5043571441" evidence="2">
    <location>
        <begin position="24"/>
        <end position="154"/>
    </location>
</feature>
<evidence type="ECO:0000313" key="3">
    <source>
        <dbReference type="EMBL" id="XBP71666.1"/>
    </source>
</evidence>
<dbReference type="RefSeq" id="WP_349281026.1">
    <property type="nucleotide sequence ID" value="NZ_CBCSCU010000023.1"/>
</dbReference>
<feature type="compositionally biased region" description="Basic and acidic residues" evidence="1">
    <location>
        <begin position="25"/>
        <end position="68"/>
    </location>
</feature>
<protein>
    <submittedName>
        <fullName evidence="3">RcnB family protein</fullName>
    </submittedName>
</protein>
<gene>
    <name evidence="3" type="ORF">ABLV49_07685</name>
</gene>
<dbReference type="EMBL" id="CP157675">
    <property type="protein sequence ID" value="XBP71666.1"/>
    <property type="molecule type" value="Genomic_DNA"/>
</dbReference>